<dbReference type="PANTHER" id="PTHR46788">
    <property type="entry name" value="EF-HAND CALCIUM-BINDING DOMAIN-CONTAINING PROTEIN 5"/>
    <property type="match status" value="1"/>
</dbReference>
<dbReference type="GO" id="GO:0005509">
    <property type="term" value="F:calcium ion binding"/>
    <property type="evidence" value="ECO:0007669"/>
    <property type="project" value="InterPro"/>
</dbReference>
<keyword evidence="3" id="KW-0175">Coiled coil</keyword>
<dbReference type="PROSITE" id="PS50222">
    <property type="entry name" value="EF_HAND_2"/>
    <property type="match status" value="1"/>
</dbReference>
<feature type="region of interest" description="Disordered" evidence="4">
    <location>
        <begin position="1438"/>
        <end position="1462"/>
    </location>
</feature>
<evidence type="ECO:0000259" key="5">
    <source>
        <dbReference type="PROSITE" id="PS50222"/>
    </source>
</evidence>
<dbReference type="InterPro" id="IPR002048">
    <property type="entry name" value="EF_hand_dom"/>
</dbReference>
<dbReference type="Gene3D" id="3.30.450.40">
    <property type="match status" value="1"/>
</dbReference>
<organism evidence="6 7">
    <name type="scientific">Pelobates cultripes</name>
    <name type="common">Western spadefoot toad</name>
    <dbReference type="NCBI Taxonomy" id="61616"/>
    <lineage>
        <taxon>Eukaryota</taxon>
        <taxon>Metazoa</taxon>
        <taxon>Chordata</taxon>
        <taxon>Craniata</taxon>
        <taxon>Vertebrata</taxon>
        <taxon>Euteleostomi</taxon>
        <taxon>Amphibia</taxon>
        <taxon>Batrachia</taxon>
        <taxon>Anura</taxon>
        <taxon>Pelobatoidea</taxon>
        <taxon>Pelobatidae</taxon>
        <taxon>Pelobates</taxon>
    </lineage>
</organism>
<evidence type="ECO:0000256" key="3">
    <source>
        <dbReference type="SAM" id="Coils"/>
    </source>
</evidence>
<evidence type="ECO:0000313" key="6">
    <source>
        <dbReference type="EMBL" id="CAH2220103.1"/>
    </source>
</evidence>
<dbReference type="Proteomes" id="UP001295444">
    <property type="component" value="Chromosome 01"/>
</dbReference>
<keyword evidence="2" id="KW-0106">Calcium</keyword>
<feature type="region of interest" description="Disordered" evidence="4">
    <location>
        <begin position="365"/>
        <end position="386"/>
    </location>
</feature>
<dbReference type="InterPro" id="IPR018247">
    <property type="entry name" value="EF_Hand_1_Ca_BS"/>
</dbReference>
<reference evidence="6" key="1">
    <citation type="submission" date="2022-03" db="EMBL/GenBank/DDBJ databases">
        <authorList>
            <person name="Alioto T."/>
            <person name="Alioto T."/>
            <person name="Gomez Garrido J."/>
        </authorList>
    </citation>
    <scope>NUCLEOTIDE SEQUENCE</scope>
</reference>
<feature type="region of interest" description="Disordered" evidence="4">
    <location>
        <begin position="413"/>
        <end position="547"/>
    </location>
</feature>
<dbReference type="SUPFAM" id="SSF55781">
    <property type="entry name" value="GAF domain-like"/>
    <property type="match status" value="1"/>
</dbReference>
<dbReference type="PANTHER" id="PTHR46788:SF1">
    <property type="entry name" value="EF-HAND CALCIUM-BINDING DOMAIN-CONTAINING PROTEIN 5"/>
    <property type="match status" value="1"/>
</dbReference>
<feature type="compositionally biased region" description="Polar residues" evidence="4">
    <location>
        <begin position="1391"/>
        <end position="1403"/>
    </location>
</feature>
<feature type="coiled-coil region" evidence="3">
    <location>
        <begin position="159"/>
        <end position="186"/>
    </location>
</feature>
<dbReference type="SUPFAM" id="SSF47473">
    <property type="entry name" value="EF-hand"/>
    <property type="match status" value="1"/>
</dbReference>
<dbReference type="InterPro" id="IPR029016">
    <property type="entry name" value="GAF-like_dom_sf"/>
</dbReference>
<dbReference type="CDD" id="cd22968">
    <property type="entry name" value="DD_EFCAB5"/>
    <property type="match status" value="1"/>
</dbReference>
<dbReference type="PROSITE" id="PS00018">
    <property type="entry name" value="EF_HAND_1"/>
    <property type="match status" value="1"/>
</dbReference>
<protein>
    <submittedName>
        <fullName evidence="6">EF-hand calcium-binding domain-containing 5</fullName>
    </submittedName>
</protein>
<dbReference type="InterPro" id="IPR011992">
    <property type="entry name" value="EF-hand-dom_pair"/>
</dbReference>
<dbReference type="Gene3D" id="1.20.890.10">
    <property type="entry name" value="cAMP-dependent protein kinase regulatory subunit, dimerization-anchoring domain"/>
    <property type="match status" value="1"/>
</dbReference>
<feature type="region of interest" description="Disordered" evidence="4">
    <location>
        <begin position="1370"/>
        <end position="1419"/>
    </location>
</feature>
<evidence type="ECO:0000256" key="4">
    <source>
        <dbReference type="SAM" id="MobiDB-lite"/>
    </source>
</evidence>
<evidence type="ECO:0000256" key="2">
    <source>
        <dbReference type="ARBA" id="ARBA00022837"/>
    </source>
</evidence>
<keyword evidence="7" id="KW-1185">Reference proteome</keyword>
<accession>A0AAD1VK18</accession>
<feature type="compositionally biased region" description="Basic and acidic residues" evidence="4">
    <location>
        <begin position="1449"/>
        <end position="1462"/>
    </location>
</feature>
<feature type="domain" description="EF-hand" evidence="5">
    <location>
        <begin position="705"/>
        <end position="740"/>
    </location>
</feature>
<evidence type="ECO:0000313" key="7">
    <source>
        <dbReference type="Proteomes" id="UP001295444"/>
    </source>
</evidence>
<keyword evidence="1" id="KW-0479">Metal-binding</keyword>
<evidence type="ECO:0000256" key="1">
    <source>
        <dbReference type="ARBA" id="ARBA00022723"/>
    </source>
</evidence>
<proteinExistence type="predicted"/>
<dbReference type="EMBL" id="OW240912">
    <property type="protein sequence ID" value="CAH2220103.1"/>
    <property type="molecule type" value="Genomic_DNA"/>
</dbReference>
<sequence length="1462" mass="168405">MEYSKDNISQSKDVDAEWRRIFLEKMQERGLNLQEKTLENIKHHGEQEAKLKKTAPPDELTKEWFSEDKLSVDTRAYLLEKLMPTIVPGLEAVLKEVEKKKVLEGGSVKFDPVNFLGEYLMRNKPEFSVGSHAHPYVRGLREVVANLKDQVFDLEFNRLGQLREELKESQNQRAQVQNIQSQIKQRRKGALSLQFQEWTLDVTGRIPLALVQSALKSFLEVILQLQQEAKPVYDMDLEIVHTMEQKLNKEEFVEYVYPFISKFSTDVFQEFLHHLAQCADMFRETIRHDIRRQKFSDLFFKCDPGKVGFLDRQRILALMESFFDNASPESPEWQPRNPRQWPVIELSEMDPEDFWANFQETEQLTEGNDHEESRIPFSELIPSPEPAVVKDVETVSAENSGEAASQLVESIAHEEHNSEKEPHHEEHNSDKEPHREEHNIDKDPHREEHNIDKDPHREEHNINKEPHREEHNIDKEPHREEHNSDKEPHREEHNIDKDPHREEHNIDKDPHREEHNIDKEPHREEHNIDKDPHREEHNIDKEPHREEHNIDRDPHFVEGQACLDTASQLVEGRPSEETHCDKYPHVVEGQPWSGELLTADLPFRYSSYGDRSQDEFSVTASQFTDLHPIITDINSRRPSQIASAFSSSQLNLPQFVQLMETFLGVGAPLPIVDKLTNFIQKEYVETEEEKITLLNKVRYDALIAHQKLVLQALFEKWDNDGSGFLELLEVEAVLSKYKEGMESELMDKGRESLSSSQSQRGVWKLSASEFCRYIQDVVSLLPGLESEVFESVVEFLTTSVERTQVEKMRGTSRRKWLQHIHTVAETSGGSLDPVYKAIFQALYKDAEAHGNNKKISASIALLVQSVVEGEWKEVLRYVACTSDDAFYVLNKILHRDMENVSFAAVDSGTPVHVPRVQYHGSVHFWNTDRPEEERKGSLIVLPLIDAQQRVFGTLSIDTLRDTRERNIFLTHEISFYQGITNMFSTAYHHIEMKTDILQLASSAFSWIYSRAPNIHIINTYLMEPSIEKSQGYVFRNMMRTDNSTGVSEIYSSPALLRRRDNIFRDYLFKCADSSEVITTDAYGERHIAVPIRDLAGRAIGVLDISTRQCCELPAHEYQDLQKMLQMLQEACYEILEQKNTDSQGEPLLEAEQVPGQKRVGVLFHRFMLKDLRQCVSKLDYRSFAELKSYKEPPSMVHSILKAVLLLFSPDWAESEEIHSWNQCKLKVNTDLIRKILSFDPTAQSVQINPEILAKYIKGIPRGAVWKHGSIPAEHLYNWTFTCMCLLDGIERASNYDSKNVMIMLIVSGVEEDFPPKPTAQVRSCHKSSHLSAECLESGADLVKCFIKGFQPCRFLTVAVSTVDWYHLSTGLPQQQGKRNPDSPEKNGFFTARNQPPKAQSTSDQDGDDTLPLQGSPGERALPVTQAILQACLDEIAHPRQDNLQHPTKLHSDWKKPRAGGRD</sequence>
<dbReference type="Gene3D" id="1.20.920.20">
    <property type="match status" value="1"/>
</dbReference>
<name>A0AAD1VK18_PELCU</name>
<gene>
    <name evidence="6" type="ORF">PECUL_23A050789</name>
</gene>